<keyword evidence="3" id="KW-1185">Reference proteome</keyword>
<feature type="transmembrane region" description="Helical" evidence="1">
    <location>
        <begin position="50"/>
        <end position="68"/>
    </location>
</feature>
<reference evidence="2" key="1">
    <citation type="submission" date="2022-07" db="EMBL/GenBank/DDBJ databases">
        <title>Complete Genome Sequence of the Radioresistant Bacterium Deinococcus aetherius ST0316, Isolated from the Air Dust collected in Lower Stratosphere above Japan.</title>
        <authorList>
            <person name="Satoh K."/>
            <person name="Hagiwara K."/>
            <person name="Katsumata K."/>
            <person name="Kubo A."/>
            <person name="Yokobori S."/>
            <person name="Yamagishi A."/>
            <person name="Oono Y."/>
            <person name="Narumi I."/>
        </authorList>
    </citation>
    <scope>NUCLEOTIDE SEQUENCE</scope>
    <source>
        <strain evidence="2">ST0316</strain>
        <plasmid evidence="2">pDAETH-1</plasmid>
    </source>
</reference>
<feature type="transmembrane region" description="Helical" evidence="1">
    <location>
        <begin position="12"/>
        <end position="30"/>
    </location>
</feature>
<evidence type="ECO:0000313" key="3">
    <source>
        <dbReference type="Proteomes" id="UP001064971"/>
    </source>
</evidence>
<keyword evidence="2" id="KW-0614">Plasmid</keyword>
<gene>
    <name evidence="2" type="ORF">DAETH_38940</name>
</gene>
<dbReference type="EMBL" id="AP026561">
    <property type="protein sequence ID" value="BDP43925.1"/>
    <property type="molecule type" value="Genomic_DNA"/>
</dbReference>
<evidence type="ECO:0000313" key="2">
    <source>
        <dbReference type="EMBL" id="BDP43925.1"/>
    </source>
</evidence>
<keyword evidence="1" id="KW-1133">Transmembrane helix</keyword>
<sequence length="74" mass="7736">MKTENLRVGVMGGLAGSVVFGLLMGMMGMGVQFANAPSAQNLLSLMRHPIYGAVLGLTYAALASRRVIARSLTP</sequence>
<keyword evidence="1" id="KW-0472">Membrane</keyword>
<keyword evidence="1" id="KW-0812">Transmembrane</keyword>
<protein>
    <submittedName>
        <fullName evidence="2">Uncharacterized protein</fullName>
    </submittedName>
</protein>
<organism evidence="2 3">
    <name type="scientific">Deinococcus aetherius</name>
    <dbReference type="NCBI Taxonomy" id="200252"/>
    <lineage>
        <taxon>Bacteria</taxon>
        <taxon>Thermotogati</taxon>
        <taxon>Deinococcota</taxon>
        <taxon>Deinococci</taxon>
        <taxon>Deinococcales</taxon>
        <taxon>Deinococcaceae</taxon>
        <taxon>Deinococcus</taxon>
    </lineage>
</organism>
<evidence type="ECO:0000256" key="1">
    <source>
        <dbReference type="SAM" id="Phobius"/>
    </source>
</evidence>
<dbReference type="Proteomes" id="UP001064971">
    <property type="component" value="Plasmid pDAETH-1"/>
</dbReference>
<geneLocation type="plasmid" evidence="2 3">
    <name>pDAETH-1</name>
</geneLocation>
<dbReference type="RefSeq" id="WP_264777758.1">
    <property type="nucleotide sequence ID" value="NZ_AP026561.1"/>
</dbReference>
<proteinExistence type="predicted"/>
<name>A0ABM8AJC9_9DEIO</name>
<accession>A0ABM8AJC9</accession>